<accession>A0A5B8YDP0</accession>
<dbReference type="EMBL" id="CP041186">
    <property type="protein sequence ID" value="QDG54759.1"/>
    <property type="molecule type" value="Genomic_DNA"/>
</dbReference>
<keyword evidence="3" id="KW-1185">Reference proteome</keyword>
<organism evidence="2 3">
    <name type="scientific">Persicimonas caeni</name>
    <dbReference type="NCBI Taxonomy" id="2292766"/>
    <lineage>
        <taxon>Bacteria</taxon>
        <taxon>Deltaproteobacteria</taxon>
        <taxon>Bradymonadales</taxon>
        <taxon>Bradymonadaceae</taxon>
        <taxon>Persicimonas</taxon>
    </lineage>
</organism>
<protein>
    <submittedName>
        <fullName evidence="2">Uncharacterized protein</fullName>
    </submittedName>
</protein>
<sequence length="308" mass="34369">MSATVLPGLDTKWARALEHGATYHGVREKVTEAMARQHYHILLFTLVCCSCSTTSEVEHGATRPSRPVSAATKPVEQRTEGNAARLPHTVGIRAEKAENDNVDKPCEMLTWSFATPDSAELTQYQPPQCTYPGTYPAQPVSPSETRVFLPSGDSNEFYVVEAPHLMDFLGGKRGPSQTFEPPVKEGCDQRWTPVQWLDDCAFLFEVGICDVEEAFIKDFCTDELSQITTRERSRAGDLQMRSSVSGDYLLIRRGEQWRIASREDVAEGGFEQSQPIDVGKQQEVRGNNFRAERLPDGKLEVIWISAGQ</sequence>
<name>A0A4Y6Q2Q1_PERCE</name>
<gene>
    <name evidence="2" type="ORF">FIV42_29635</name>
</gene>
<evidence type="ECO:0000313" key="3">
    <source>
        <dbReference type="Proteomes" id="UP000315995"/>
    </source>
</evidence>
<evidence type="ECO:0000313" key="2">
    <source>
        <dbReference type="EMBL" id="QDG54759.1"/>
    </source>
</evidence>
<proteinExistence type="predicted"/>
<dbReference type="RefSeq" id="WP_141201203.1">
    <property type="nucleotide sequence ID" value="NZ_CP041186.1"/>
</dbReference>
<evidence type="ECO:0000256" key="1">
    <source>
        <dbReference type="SAM" id="MobiDB-lite"/>
    </source>
</evidence>
<dbReference type="Proteomes" id="UP000315995">
    <property type="component" value="Chromosome"/>
</dbReference>
<feature type="region of interest" description="Disordered" evidence="1">
    <location>
        <begin position="57"/>
        <end position="84"/>
    </location>
</feature>
<reference evidence="2 3" key="1">
    <citation type="submission" date="2019-06" db="EMBL/GenBank/DDBJ databases">
        <title>Persicimonas caeni gen. nov., sp. nov., a predatory bacterium isolated from solar saltern.</title>
        <authorList>
            <person name="Wang S."/>
        </authorList>
    </citation>
    <scope>NUCLEOTIDE SEQUENCE [LARGE SCALE GENOMIC DNA]</scope>
    <source>
        <strain evidence="2 3">YN101</strain>
    </source>
</reference>
<dbReference type="AlphaFoldDB" id="A0A4Y6Q2Q1"/>
<accession>A0A4Y6Q2Q1</accession>